<evidence type="ECO:0000313" key="2">
    <source>
        <dbReference type="EMBL" id="SIS72294.1"/>
    </source>
</evidence>
<evidence type="ECO:0000256" key="1">
    <source>
        <dbReference type="SAM" id="MobiDB-lite"/>
    </source>
</evidence>
<accession>A0A1N7LEQ0</accession>
<gene>
    <name evidence="2" type="ORF">SAMN05421759_102639</name>
</gene>
<dbReference type="STRING" id="633194.SAMN05421759_102639"/>
<proteinExistence type="predicted"/>
<dbReference type="EMBL" id="FTOQ01000002">
    <property type="protein sequence ID" value="SIS72294.1"/>
    <property type="molecule type" value="Genomic_DNA"/>
</dbReference>
<protein>
    <submittedName>
        <fullName evidence="2">Uncharacterized protein</fullName>
    </submittedName>
</protein>
<sequence>MKSLKAKNSGKPMQGEGKTNLRSSVELAHLSEVITRRMAMIPDGLDSDSFMKLSQEFIDVVDEYKTVRDLEIKK</sequence>
<dbReference type="RefSeq" id="WP_076446238.1">
    <property type="nucleotide sequence ID" value="NZ_FTOQ01000002.1"/>
</dbReference>
<keyword evidence="3" id="KW-1185">Reference proteome</keyword>
<reference evidence="3" key="1">
    <citation type="submission" date="2017-01" db="EMBL/GenBank/DDBJ databases">
        <authorList>
            <person name="Varghese N."/>
            <person name="Submissions S."/>
        </authorList>
    </citation>
    <scope>NUCLEOTIDE SEQUENCE [LARGE SCALE GENOMIC DNA]</scope>
    <source>
        <strain evidence="3">DSM 29430</strain>
    </source>
</reference>
<evidence type="ECO:0000313" key="3">
    <source>
        <dbReference type="Proteomes" id="UP000186684"/>
    </source>
</evidence>
<dbReference type="Proteomes" id="UP000186684">
    <property type="component" value="Unassembled WGS sequence"/>
</dbReference>
<organism evidence="2 3">
    <name type="scientific">Roseivivax lentus</name>
    <dbReference type="NCBI Taxonomy" id="633194"/>
    <lineage>
        <taxon>Bacteria</taxon>
        <taxon>Pseudomonadati</taxon>
        <taxon>Pseudomonadota</taxon>
        <taxon>Alphaproteobacteria</taxon>
        <taxon>Rhodobacterales</taxon>
        <taxon>Roseobacteraceae</taxon>
        <taxon>Roseivivax</taxon>
    </lineage>
</organism>
<dbReference type="AlphaFoldDB" id="A0A1N7LEQ0"/>
<feature type="region of interest" description="Disordered" evidence="1">
    <location>
        <begin position="1"/>
        <end position="22"/>
    </location>
</feature>
<name>A0A1N7LEQ0_9RHOB</name>